<feature type="compositionally biased region" description="Low complexity" evidence="1">
    <location>
        <begin position="75"/>
        <end position="109"/>
    </location>
</feature>
<reference evidence="2 3" key="1">
    <citation type="submission" date="2015-07" db="EMBL/GenBank/DDBJ databases">
        <title>Draft Genome Sequence of Malassezia furfur CBS1878 and Malassezia pachydermatis CBS1879.</title>
        <authorList>
            <person name="Triana S."/>
            <person name="Ohm R."/>
            <person name="Gonzalez A."/>
            <person name="DeCock H."/>
            <person name="Restrepo S."/>
            <person name="Celis A."/>
        </authorList>
    </citation>
    <scope>NUCLEOTIDE SEQUENCE [LARGE SCALE GENOMIC DNA]</scope>
    <source>
        <strain evidence="2 3">CBS 1879</strain>
    </source>
</reference>
<feature type="compositionally biased region" description="Low complexity" evidence="1">
    <location>
        <begin position="160"/>
        <end position="169"/>
    </location>
</feature>
<feature type="compositionally biased region" description="Acidic residues" evidence="1">
    <location>
        <begin position="33"/>
        <end position="47"/>
    </location>
</feature>
<evidence type="ECO:0000256" key="1">
    <source>
        <dbReference type="SAM" id="MobiDB-lite"/>
    </source>
</evidence>
<feature type="compositionally biased region" description="Polar residues" evidence="1">
    <location>
        <begin position="170"/>
        <end position="185"/>
    </location>
</feature>
<accession>A0A0N0RSB3</accession>
<comment type="caution">
    <text evidence="2">The sequence shown here is derived from an EMBL/GenBank/DDBJ whole genome shotgun (WGS) entry which is preliminary data.</text>
</comment>
<dbReference type="GeneID" id="28727275"/>
<keyword evidence="3" id="KW-1185">Reference proteome</keyword>
<feature type="compositionally biased region" description="Basic and acidic residues" evidence="1">
    <location>
        <begin position="48"/>
        <end position="64"/>
    </location>
</feature>
<feature type="compositionally biased region" description="Polar residues" evidence="1">
    <location>
        <begin position="347"/>
        <end position="358"/>
    </location>
</feature>
<feature type="compositionally biased region" description="Pro residues" evidence="1">
    <location>
        <begin position="1"/>
        <end position="19"/>
    </location>
</feature>
<feature type="region of interest" description="Disordered" evidence="1">
    <location>
        <begin position="329"/>
        <end position="393"/>
    </location>
</feature>
<dbReference type="Proteomes" id="UP000037751">
    <property type="component" value="Unassembled WGS sequence"/>
</dbReference>
<proteinExistence type="predicted"/>
<evidence type="ECO:0000313" key="3">
    <source>
        <dbReference type="Proteomes" id="UP000037751"/>
    </source>
</evidence>
<feature type="compositionally biased region" description="Polar residues" evidence="1">
    <location>
        <begin position="214"/>
        <end position="236"/>
    </location>
</feature>
<protein>
    <submittedName>
        <fullName evidence="2">Uncharacterized protein</fullName>
    </submittedName>
</protein>
<dbReference type="EMBL" id="LGAV01000003">
    <property type="protein sequence ID" value="KOS14629.1"/>
    <property type="molecule type" value="Genomic_DNA"/>
</dbReference>
<name>A0A0N0RSB3_9BASI</name>
<gene>
    <name evidence="2" type="ORF">Malapachy_0888</name>
</gene>
<dbReference type="RefSeq" id="XP_017992261.1">
    <property type="nucleotide sequence ID" value="XM_018135400.1"/>
</dbReference>
<feature type="compositionally biased region" description="Polar residues" evidence="1">
    <location>
        <begin position="302"/>
        <end position="311"/>
    </location>
</feature>
<dbReference type="OrthoDB" id="2996338at2759"/>
<feature type="region of interest" description="Disordered" evidence="1">
    <location>
        <begin position="1"/>
        <end position="316"/>
    </location>
</feature>
<organism evidence="2 3">
    <name type="scientific">Malassezia pachydermatis</name>
    <dbReference type="NCBI Taxonomy" id="77020"/>
    <lineage>
        <taxon>Eukaryota</taxon>
        <taxon>Fungi</taxon>
        <taxon>Dikarya</taxon>
        <taxon>Basidiomycota</taxon>
        <taxon>Ustilaginomycotina</taxon>
        <taxon>Malasseziomycetes</taxon>
        <taxon>Malasseziales</taxon>
        <taxon>Malasseziaceae</taxon>
        <taxon>Malassezia</taxon>
    </lineage>
</organism>
<dbReference type="VEuPathDB" id="FungiDB:Malapachy_0888"/>
<sequence length="477" mass="51050">MSLLPPSHPPSTPDEPPQPEWFFDTPPSSTEPDAVEPTEQREEENDVPADHPLRRLFDLSDTKPESTTPARPQPTKSTSTTTVAYTAPTTTTRSTVPKSSSAGFSGSGSTPFRFGLGSRTTETVKPAPSTPALIQVHEANDEAKAASSLNTSPLPAPITSSSVSSLSISPNNEVKANVSQPTSPQWDEKKEAPTMSPVLRRVGRIPSQPLRATPQRTLRQVSSTSSLAHDTPTTRSPNDDDRTSEVQSSPSMASDKHTGLRTPSALQRMRSRSGSMADLRSRGATTKGLSRCAPKYKEAEMESSTSPPSAGTLTSSTSMSVLLPSVEEGTHAPSTHQRQHHGGSDPTMLTSATDTNPPKTILHGPRDMPLSRSRALPDENGMTSGKGISPPMSPGMPDTTTMSAQDLFGLSIEGDPCMPFEGPPLRTLDYATLMHRHDLHTEMTNTVHDLCAWLDALALGLEQVLRPSLLSTHPRGL</sequence>
<dbReference type="STRING" id="77020.A0A0N0RSB3"/>
<dbReference type="AlphaFoldDB" id="A0A0N0RSB3"/>
<evidence type="ECO:0000313" key="2">
    <source>
        <dbReference type="EMBL" id="KOS14629.1"/>
    </source>
</evidence>